<keyword evidence="2" id="KW-1185">Reference proteome</keyword>
<dbReference type="EMBL" id="JARKNE010000001">
    <property type="protein sequence ID" value="KAK5844304.1"/>
    <property type="molecule type" value="Genomic_DNA"/>
</dbReference>
<evidence type="ECO:0000313" key="1">
    <source>
        <dbReference type="EMBL" id="KAK5844304.1"/>
    </source>
</evidence>
<comment type="caution">
    <text evidence="1">The sequence shown here is derived from an EMBL/GenBank/DDBJ whole genome shotgun (WGS) entry which is preliminary data.</text>
</comment>
<evidence type="ECO:0000313" key="2">
    <source>
        <dbReference type="Proteomes" id="UP001358586"/>
    </source>
</evidence>
<gene>
    <name evidence="1" type="ORF">PVK06_000440</name>
</gene>
<reference evidence="1 2" key="1">
    <citation type="submission" date="2023-03" db="EMBL/GenBank/DDBJ databases">
        <title>WGS of Gossypium arboreum.</title>
        <authorList>
            <person name="Yu D."/>
        </authorList>
    </citation>
    <scope>NUCLEOTIDE SEQUENCE [LARGE SCALE GENOMIC DNA]</scope>
    <source>
        <tissue evidence="1">Leaf</tissue>
    </source>
</reference>
<sequence length="126" mass="14346">MIEEYPSNFFLQLRFDRKVVCILSIYARSSLKTFCNIVLLHIYTGTLGSVVERVEPNFRIYTEKEHCVAPNPQYAQRGSMRVLNILPIGTGIQIIRLDPVEMRLTKEPTSIELSVMGDTGNNRVIG</sequence>
<name>A0ABR0QYI2_GOSAR</name>
<protein>
    <submittedName>
        <fullName evidence="1">Uncharacterized protein</fullName>
    </submittedName>
</protein>
<proteinExistence type="predicted"/>
<accession>A0ABR0QYI2</accession>
<dbReference type="Proteomes" id="UP001358586">
    <property type="component" value="Chromosome 1"/>
</dbReference>
<organism evidence="1 2">
    <name type="scientific">Gossypium arboreum</name>
    <name type="common">Tree cotton</name>
    <name type="synonym">Gossypium nanking</name>
    <dbReference type="NCBI Taxonomy" id="29729"/>
    <lineage>
        <taxon>Eukaryota</taxon>
        <taxon>Viridiplantae</taxon>
        <taxon>Streptophyta</taxon>
        <taxon>Embryophyta</taxon>
        <taxon>Tracheophyta</taxon>
        <taxon>Spermatophyta</taxon>
        <taxon>Magnoliopsida</taxon>
        <taxon>eudicotyledons</taxon>
        <taxon>Gunneridae</taxon>
        <taxon>Pentapetalae</taxon>
        <taxon>rosids</taxon>
        <taxon>malvids</taxon>
        <taxon>Malvales</taxon>
        <taxon>Malvaceae</taxon>
        <taxon>Malvoideae</taxon>
        <taxon>Gossypium</taxon>
    </lineage>
</organism>